<keyword evidence="2" id="KW-1185">Reference proteome</keyword>
<dbReference type="RefSeq" id="WP_133608018.1">
    <property type="nucleotide sequence ID" value="NZ_SNXW01000003.1"/>
</dbReference>
<evidence type="ECO:0000313" key="1">
    <source>
        <dbReference type="EMBL" id="TDP84774.1"/>
    </source>
</evidence>
<dbReference type="EMBL" id="SNXW01000003">
    <property type="protein sequence ID" value="TDP84774.1"/>
    <property type="molecule type" value="Genomic_DNA"/>
</dbReference>
<sequence>MKLNKKSSAQSAADAIEHSSYWGLFQLKESLRQRSVYWQSYLGAHHFASLGAGEDVKQSQTQHALARLEWMLDEAREQISGLFSREEFALLAHHVQGEFNATRSGYDYAAGICTELQIDFEHLEESEHASLLKRLLALTASQSAALSDAIEVGWHSGPFGQFFDTVEELGISFK</sequence>
<proteinExistence type="predicted"/>
<name>A0A4R6RF24_9BURK</name>
<dbReference type="Proteomes" id="UP000294593">
    <property type="component" value="Unassembled WGS sequence"/>
</dbReference>
<evidence type="ECO:0000313" key="2">
    <source>
        <dbReference type="Proteomes" id="UP000294593"/>
    </source>
</evidence>
<comment type="caution">
    <text evidence="1">The sequence shown here is derived from an EMBL/GenBank/DDBJ whole genome shotgun (WGS) entry which is preliminary data.</text>
</comment>
<organism evidence="1 2">
    <name type="scientific">Aquabacterium commune</name>
    <dbReference type="NCBI Taxonomy" id="70586"/>
    <lineage>
        <taxon>Bacteria</taxon>
        <taxon>Pseudomonadati</taxon>
        <taxon>Pseudomonadota</taxon>
        <taxon>Betaproteobacteria</taxon>
        <taxon>Burkholderiales</taxon>
        <taxon>Aquabacterium</taxon>
    </lineage>
</organism>
<accession>A0A4R6RF24</accession>
<gene>
    <name evidence="1" type="ORF">EV672_103348</name>
</gene>
<dbReference type="AlphaFoldDB" id="A0A4R6RF24"/>
<protein>
    <submittedName>
        <fullName evidence="1">Uncharacterized protein</fullName>
    </submittedName>
</protein>
<reference evidence="1 2" key="1">
    <citation type="submission" date="2019-03" db="EMBL/GenBank/DDBJ databases">
        <title>Genomic Encyclopedia of Type Strains, Phase IV (KMG-IV): sequencing the most valuable type-strain genomes for metagenomic binning, comparative biology and taxonomic classification.</title>
        <authorList>
            <person name="Goeker M."/>
        </authorList>
    </citation>
    <scope>NUCLEOTIDE SEQUENCE [LARGE SCALE GENOMIC DNA]</scope>
    <source>
        <strain evidence="1 2">DSM 11901</strain>
    </source>
</reference>